<dbReference type="InterPro" id="IPR035979">
    <property type="entry name" value="RBD_domain_sf"/>
</dbReference>
<feature type="compositionally biased region" description="Low complexity" evidence="5">
    <location>
        <begin position="145"/>
        <end position="154"/>
    </location>
</feature>
<feature type="region of interest" description="Disordered" evidence="5">
    <location>
        <begin position="238"/>
        <end position="259"/>
    </location>
</feature>
<dbReference type="OrthoDB" id="21467at2759"/>
<dbReference type="PROSITE" id="PS50102">
    <property type="entry name" value="RRM"/>
    <property type="match status" value="1"/>
</dbReference>
<comment type="caution">
    <text evidence="7">The sequence shown here is derived from an EMBL/GenBank/DDBJ whole genome shotgun (WGS) entry which is preliminary data.</text>
</comment>
<dbReference type="PANTHER" id="PTHR46754">
    <property type="entry name" value="MKI67 FHA DOMAIN-INTERACTING NUCLEOLAR PHOSPHOPROTEIN"/>
    <property type="match status" value="1"/>
</dbReference>
<dbReference type="Gene3D" id="3.30.70.330">
    <property type="match status" value="1"/>
</dbReference>
<feature type="compositionally biased region" description="Basic and acidic residues" evidence="5">
    <location>
        <begin position="190"/>
        <end position="200"/>
    </location>
</feature>
<dbReference type="SMART" id="SM00360">
    <property type="entry name" value="RRM"/>
    <property type="match status" value="1"/>
</dbReference>
<keyword evidence="2 4" id="KW-0694">RNA-binding</keyword>
<dbReference type="CDD" id="cd12307">
    <property type="entry name" value="RRM_NIFK_like"/>
    <property type="match status" value="1"/>
</dbReference>
<dbReference type="Proteomes" id="UP001152888">
    <property type="component" value="Unassembled WGS sequence"/>
</dbReference>
<reference evidence="7" key="1">
    <citation type="submission" date="2022-03" db="EMBL/GenBank/DDBJ databases">
        <authorList>
            <person name="Sayadi A."/>
        </authorList>
    </citation>
    <scope>NUCLEOTIDE SEQUENCE</scope>
</reference>
<feature type="region of interest" description="Disordered" evidence="5">
    <location>
        <begin position="139"/>
        <end position="200"/>
    </location>
</feature>
<dbReference type="GO" id="GO:0003723">
    <property type="term" value="F:RNA binding"/>
    <property type="evidence" value="ECO:0007669"/>
    <property type="project" value="UniProtKB-UniRule"/>
</dbReference>
<protein>
    <recommendedName>
        <fullName evidence="6">RRM domain-containing protein</fullName>
    </recommendedName>
</protein>
<accession>A0A9P0LBJ6</accession>
<keyword evidence="8" id="KW-1185">Reference proteome</keyword>
<keyword evidence="3" id="KW-0539">Nucleus</keyword>
<evidence type="ECO:0000256" key="5">
    <source>
        <dbReference type="SAM" id="MobiDB-lite"/>
    </source>
</evidence>
<evidence type="ECO:0000256" key="4">
    <source>
        <dbReference type="PROSITE-ProRule" id="PRU00176"/>
    </source>
</evidence>
<dbReference type="GO" id="GO:0005730">
    <property type="term" value="C:nucleolus"/>
    <property type="evidence" value="ECO:0007669"/>
    <property type="project" value="UniProtKB-SubCell"/>
</dbReference>
<evidence type="ECO:0000256" key="1">
    <source>
        <dbReference type="ARBA" id="ARBA00004604"/>
    </source>
</evidence>
<evidence type="ECO:0000259" key="6">
    <source>
        <dbReference type="PROSITE" id="PS50102"/>
    </source>
</evidence>
<dbReference type="AlphaFoldDB" id="A0A9P0LBJ6"/>
<evidence type="ECO:0000313" key="7">
    <source>
        <dbReference type="EMBL" id="CAH1995044.1"/>
    </source>
</evidence>
<organism evidence="7 8">
    <name type="scientific">Acanthoscelides obtectus</name>
    <name type="common">Bean weevil</name>
    <name type="synonym">Bruchus obtectus</name>
    <dbReference type="NCBI Taxonomy" id="200917"/>
    <lineage>
        <taxon>Eukaryota</taxon>
        <taxon>Metazoa</taxon>
        <taxon>Ecdysozoa</taxon>
        <taxon>Arthropoda</taxon>
        <taxon>Hexapoda</taxon>
        <taxon>Insecta</taxon>
        <taxon>Pterygota</taxon>
        <taxon>Neoptera</taxon>
        <taxon>Endopterygota</taxon>
        <taxon>Coleoptera</taxon>
        <taxon>Polyphaga</taxon>
        <taxon>Cucujiformia</taxon>
        <taxon>Chrysomeloidea</taxon>
        <taxon>Chrysomelidae</taxon>
        <taxon>Bruchinae</taxon>
        <taxon>Bruchini</taxon>
        <taxon>Acanthoscelides</taxon>
    </lineage>
</organism>
<evidence type="ECO:0000256" key="2">
    <source>
        <dbReference type="ARBA" id="ARBA00022884"/>
    </source>
</evidence>
<dbReference type="InterPro" id="IPR012677">
    <property type="entry name" value="Nucleotide-bd_a/b_plait_sf"/>
</dbReference>
<proteinExistence type="predicted"/>
<dbReference type="SUPFAM" id="SSF54928">
    <property type="entry name" value="RNA-binding domain, RBD"/>
    <property type="match status" value="1"/>
</dbReference>
<dbReference type="Pfam" id="PF00076">
    <property type="entry name" value="RRM_1"/>
    <property type="match status" value="1"/>
</dbReference>
<dbReference type="InterPro" id="IPR000504">
    <property type="entry name" value="RRM_dom"/>
</dbReference>
<comment type="subcellular location">
    <subcellularLocation>
        <location evidence="1">Nucleus</location>
        <location evidence="1">Nucleolus</location>
    </subcellularLocation>
</comment>
<gene>
    <name evidence="7" type="ORF">ACAOBT_LOCUS22366</name>
</gene>
<name>A0A9P0LBJ6_ACAOB</name>
<dbReference type="EMBL" id="CAKOFQ010007213">
    <property type="protein sequence ID" value="CAH1995044.1"/>
    <property type="molecule type" value="Genomic_DNA"/>
</dbReference>
<evidence type="ECO:0000256" key="3">
    <source>
        <dbReference type="ARBA" id="ARBA00023242"/>
    </source>
</evidence>
<sequence>MKKIKNGDAIALEKSNQKKFSNKTKKLKQQIKTGKIEIIEDKKKKQRQSAEEKRGLIYIGHIPHGFYEEEIKQYFDQFGKVTNVKVCRSNKTGQSKGYGYVEFFHQEVARIAAETMNNYLMFKKRIVAEYVPYEKRPNHLFHGASSTQNSFSSQSRRRRQFPTLNGPVDEKTHTKRKLHSMGIESNFEPTGEKPVKRDHADAGDGITEIIQATEFVSEVDVKIPLKKSRKSINTASISEPKISKSGSSQSLSIKKSKSTKSVNKLSKIDKATSVDSILIDKKDPKIKKKSGGIIKRTKKPSPLNADTVKKIARELIRKKGTSLVTYVTPGNKKTGKRKIKSEKLLRHSKADFGVVHSVKVLVITAFQNWPQIFSPSNSCPEATAFYNSAKFANISFSINFANVDEVKKTGS</sequence>
<evidence type="ECO:0000313" key="8">
    <source>
        <dbReference type="Proteomes" id="UP001152888"/>
    </source>
</evidence>
<feature type="domain" description="RRM" evidence="6">
    <location>
        <begin position="55"/>
        <end position="133"/>
    </location>
</feature>